<feature type="compositionally biased region" description="Pro residues" evidence="1">
    <location>
        <begin position="24"/>
        <end position="35"/>
    </location>
</feature>
<evidence type="ECO:0000313" key="4">
    <source>
        <dbReference type="Proteomes" id="UP000243723"/>
    </source>
</evidence>
<protein>
    <submittedName>
        <fullName evidence="3">Uncharacterized protein</fullName>
    </submittedName>
</protein>
<sequence length="178" mass="19523">MHINYQFLAFALLASSVAATPVRTPSPPAKPPTPMPESEKPDKLYRNTGQSPGQIEDAGGASSWARTTGQTPKYDVQDHADPPTSDGKNEKNDGLVSFSRSQDVAKGWNPNGNVIQVDPKDKQTQVVDVNKKFPDNPYAHEDEFAIKDHAPAPTIDNIQQMKDGNVDKTRTYNQPPSR</sequence>
<name>A0A2P7YPW6_9PEZI</name>
<keyword evidence="2" id="KW-0732">Signal</keyword>
<dbReference type="Proteomes" id="UP000243723">
    <property type="component" value="Unassembled WGS sequence"/>
</dbReference>
<keyword evidence="4" id="KW-1185">Reference proteome</keyword>
<accession>A0A2P7YPW6</accession>
<feature type="region of interest" description="Disordered" evidence="1">
    <location>
        <begin position="20"/>
        <end position="95"/>
    </location>
</feature>
<gene>
    <name evidence="3" type="ORF">B9Z65_1198</name>
</gene>
<evidence type="ECO:0000256" key="2">
    <source>
        <dbReference type="SAM" id="SignalP"/>
    </source>
</evidence>
<evidence type="ECO:0000256" key="1">
    <source>
        <dbReference type="SAM" id="MobiDB-lite"/>
    </source>
</evidence>
<feature type="region of interest" description="Disordered" evidence="1">
    <location>
        <begin position="148"/>
        <end position="178"/>
    </location>
</feature>
<dbReference type="EMBL" id="NHZQ01000404">
    <property type="protein sequence ID" value="PSK38007.1"/>
    <property type="molecule type" value="Genomic_DNA"/>
</dbReference>
<feature type="chain" id="PRO_5015178572" evidence="2">
    <location>
        <begin position="20"/>
        <end position="178"/>
    </location>
</feature>
<organism evidence="3 4">
    <name type="scientific">Elsinoe australis</name>
    <dbReference type="NCBI Taxonomy" id="40998"/>
    <lineage>
        <taxon>Eukaryota</taxon>
        <taxon>Fungi</taxon>
        <taxon>Dikarya</taxon>
        <taxon>Ascomycota</taxon>
        <taxon>Pezizomycotina</taxon>
        <taxon>Dothideomycetes</taxon>
        <taxon>Dothideomycetidae</taxon>
        <taxon>Myriangiales</taxon>
        <taxon>Elsinoaceae</taxon>
        <taxon>Elsinoe</taxon>
    </lineage>
</organism>
<dbReference type="AlphaFoldDB" id="A0A2P7YPW6"/>
<proteinExistence type="predicted"/>
<comment type="caution">
    <text evidence="3">The sequence shown here is derived from an EMBL/GenBank/DDBJ whole genome shotgun (WGS) entry which is preliminary data.</text>
</comment>
<dbReference type="SUPFAM" id="SSF56399">
    <property type="entry name" value="ADP-ribosylation"/>
    <property type="match status" value="1"/>
</dbReference>
<dbReference type="Gene3D" id="3.90.210.10">
    <property type="entry name" value="Heat-Labile Enterotoxin, subunit A"/>
    <property type="match status" value="1"/>
</dbReference>
<feature type="region of interest" description="Disordered" evidence="1">
    <location>
        <begin position="100"/>
        <end position="119"/>
    </location>
</feature>
<feature type="signal peptide" evidence="2">
    <location>
        <begin position="1"/>
        <end position="19"/>
    </location>
</feature>
<feature type="compositionally biased region" description="Basic and acidic residues" evidence="1">
    <location>
        <begin position="75"/>
        <end position="93"/>
    </location>
</feature>
<evidence type="ECO:0000313" key="3">
    <source>
        <dbReference type="EMBL" id="PSK38007.1"/>
    </source>
</evidence>
<reference evidence="3 4" key="1">
    <citation type="submission" date="2017-05" db="EMBL/GenBank/DDBJ databases">
        <title>Draft genome sequence of Elsinoe australis.</title>
        <authorList>
            <person name="Cheng Q."/>
        </authorList>
    </citation>
    <scope>NUCLEOTIDE SEQUENCE [LARGE SCALE GENOMIC DNA]</scope>
    <source>
        <strain evidence="3 4">NL1</strain>
    </source>
</reference>